<evidence type="ECO:0000256" key="8">
    <source>
        <dbReference type="ARBA" id="ARBA00023002"/>
    </source>
</evidence>
<evidence type="ECO:0000256" key="10">
    <source>
        <dbReference type="ARBA" id="ARBA00023098"/>
    </source>
</evidence>
<accession>A0ABR3A7X1</accession>
<evidence type="ECO:0000256" key="1">
    <source>
        <dbReference type="ARBA" id="ARBA00004141"/>
    </source>
</evidence>
<keyword evidence="7 12" id="KW-1133">Transmembrane helix</keyword>
<dbReference type="EMBL" id="JBBXMP010000011">
    <property type="protein sequence ID" value="KAL0069698.1"/>
    <property type="molecule type" value="Genomic_DNA"/>
</dbReference>
<dbReference type="Proteomes" id="UP001437256">
    <property type="component" value="Unassembled WGS sequence"/>
</dbReference>
<feature type="transmembrane region" description="Helical" evidence="12">
    <location>
        <begin position="124"/>
        <end position="144"/>
    </location>
</feature>
<evidence type="ECO:0000256" key="2">
    <source>
        <dbReference type="ARBA" id="ARBA00005189"/>
    </source>
</evidence>
<dbReference type="PANTHER" id="PTHR19353">
    <property type="entry name" value="FATTY ACID DESATURASE 2"/>
    <property type="match status" value="1"/>
</dbReference>
<feature type="transmembrane region" description="Helical" evidence="12">
    <location>
        <begin position="199"/>
        <end position="217"/>
    </location>
</feature>
<keyword evidence="4" id="KW-0349">Heme</keyword>
<evidence type="ECO:0000256" key="11">
    <source>
        <dbReference type="ARBA" id="ARBA00023136"/>
    </source>
</evidence>
<keyword evidence="8" id="KW-0560">Oxidoreductase</keyword>
<dbReference type="InterPro" id="IPR012171">
    <property type="entry name" value="Fatty_acid_desaturase"/>
</dbReference>
<comment type="similarity">
    <text evidence="3">Belongs to the fatty acid desaturase type 1 family.</text>
</comment>
<proteinExistence type="inferred from homology"/>
<dbReference type="Pfam" id="PF00487">
    <property type="entry name" value="FA_desaturase"/>
    <property type="match status" value="1"/>
</dbReference>
<feature type="transmembrane region" description="Helical" evidence="12">
    <location>
        <begin position="238"/>
        <end position="258"/>
    </location>
</feature>
<comment type="subcellular location">
    <subcellularLocation>
        <location evidence="1">Membrane</location>
        <topology evidence="1">Multi-pass membrane protein</topology>
    </subcellularLocation>
</comment>
<feature type="transmembrane region" description="Helical" evidence="12">
    <location>
        <begin position="156"/>
        <end position="179"/>
    </location>
</feature>
<comment type="caution">
    <text evidence="14">The sequence shown here is derived from an EMBL/GenBank/DDBJ whole genome shotgun (WGS) entry which is preliminary data.</text>
</comment>
<dbReference type="PIRSF" id="PIRSF015921">
    <property type="entry name" value="FA_sphinglp_des"/>
    <property type="match status" value="1"/>
</dbReference>
<evidence type="ECO:0000256" key="12">
    <source>
        <dbReference type="SAM" id="Phobius"/>
    </source>
</evidence>
<gene>
    <name evidence="14" type="ORF">AAF712_003358</name>
</gene>
<feature type="domain" description="Fatty acid desaturase" evidence="13">
    <location>
        <begin position="124"/>
        <end position="358"/>
    </location>
</feature>
<evidence type="ECO:0000256" key="7">
    <source>
        <dbReference type="ARBA" id="ARBA00022989"/>
    </source>
</evidence>
<keyword evidence="5 12" id="KW-0812">Transmembrane</keyword>
<evidence type="ECO:0000256" key="4">
    <source>
        <dbReference type="ARBA" id="ARBA00022617"/>
    </source>
</evidence>
<evidence type="ECO:0000313" key="15">
    <source>
        <dbReference type="Proteomes" id="UP001437256"/>
    </source>
</evidence>
<evidence type="ECO:0000256" key="3">
    <source>
        <dbReference type="ARBA" id="ARBA00009295"/>
    </source>
</evidence>
<keyword evidence="6" id="KW-0479">Metal-binding</keyword>
<evidence type="ECO:0000256" key="9">
    <source>
        <dbReference type="ARBA" id="ARBA00023004"/>
    </source>
</evidence>
<reference evidence="14 15" key="1">
    <citation type="submission" date="2024-05" db="EMBL/GenBank/DDBJ databases">
        <title>A draft genome resource for the thread blight pathogen Marasmius tenuissimus strain MS-2.</title>
        <authorList>
            <person name="Yulfo-Soto G.E."/>
            <person name="Baruah I.K."/>
            <person name="Amoako-Attah I."/>
            <person name="Bukari Y."/>
            <person name="Meinhardt L.W."/>
            <person name="Bailey B.A."/>
            <person name="Cohen S.P."/>
        </authorList>
    </citation>
    <scope>NUCLEOTIDE SEQUENCE [LARGE SCALE GENOMIC DNA]</scope>
    <source>
        <strain evidence="14 15">MS-2</strain>
    </source>
</reference>
<dbReference type="PANTHER" id="PTHR19353:SF30">
    <property type="entry name" value="DELTA 8-(E)-SPHINGOLIPID DESATURASE"/>
    <property type="match status" value="1"/>
</dbReference>
<protein>
    <recommendedName>
        <fullName evidence="13">Fatty acid desaturase domain-containing protein</fullName>
    </recommendedName>
</protein>
<dbReference type="InterPro" id="IPR005804">
    <property type="entry name" value="FA_desaturase_dom"/>
</dbReference>
<keyword evidence="10" id="KW-0443">Lipid metabolism</keyword>
<keyword evidence="15" id="KW-1185">Reference proteome</keyword>
<evidence type="ECO:0000313" key="14">
    <source>
        <dbReference type="EMBL" id="KAL0069698.1"/>
    </source>
</evidence>
<name>A0ABR3A7X1_9AGAR</name>
<dbReference type="CDD" id="cd03506">
    <property type="entry name" value="Delta6-FADS-like"/>
    <property type="match status" value="1"/>
</dbReference>
<evidence type="ECO:0000256" key="6">
    <source>
        <dbReference type="ARBA" id="ARBA00022723"/>
    </source>
</evidence>
<comment type="pathway">
    <text evidence="2">Lipid metabolism.</text>
</comment>
<keyword evidence="11 12" id="KW-0472">Membrane</keyword>
<organism evidence="14 15">
    <name type="scientific">Marasmius tenuissimus</name>
    <dbReference type="NCBI Taxonomy" id="585030"/>
    <lineage>
        <taxon>Eukaryota</taxon>
        <taxon>Fungi</taxon>
        <taxon>Dikarya</taxon>
        <taxon>Basidiomycota</taxon>
        <taxon>Agaricomycotina</taxon>
        <taxon>Agaricomycetes</taxon>
        <taxon>Agaricomycetidae</taxon>
        <taxon>Agaricales</taxon>
        <taxon>Marasmiineae</taxon>
        <taxon>Marasmiaceae</taxon>
        <taxon>Marasmius</taxon>
    </lineage>
</organism>
<evidence type="ECO:0000259" key="13">
    <source>
        <dbReference type="Pfam" id="PF00487"/>
    </source>
</evidence>
<keyword evidence="9" id="KW-0408">Iron</keyword>
<sequence>MLRDGFEKPWEPLLPPIAAGWVQKEGKWLNQASKFHPEPSQIFLVSKDSATLDPTAPTKLDITPPPPTLSLEVQHRHALEYKKLHQRIIDAGLYKTPYLSGYGPEFARYLALAALSVVAYRHQWFMLSALLLGLFWHQILFFAHDLGHMGVTHNWVVDRLIGTVIGNFLNGLSIGWWVNNHNTHHLVTNHPSHDPDIEYLPFFAITTKFFSGLYSTFYNRVFEFDASSRFLISIQHKLFYIVLALARVNLYQLSYTYLLKAAFDTRRFRGGRWAFCAEIAGILTFWYCRPRSYRVLPARQLRTTTDVICSDSVAFLHGGLHLQVTHHLFPRLPRHNLREASGMVKQFAKDEGLTYAEFGFVEGNREVVGVLREVAEQVRLVGKVVEVEAREAVEGK</sequence>
<evidence type="ECO:0000256" key="5">
    <source>
        <dbReference type="ARBA" id="ARBA00022692"/>
    </source>
</evidence>